<comment type="caution">
    <text evidence="3">The sequence shown here is derived from an EMBL/GenBank/DDBJ whole genome shotgun (WGS) entry which is preliminary data.</text>
</comment>
<evidence type="ECO:0000259" key="2">
    <source>
        <dbReference type="PROSITE" id="PS51819"/>
    </source>
</evidence>
<accession>A0ABT6Y4W2</accession>
<dbReference type="PROSITE" id="PS51819">
    <property type="entry name" value="VOC"/>
    <property type="match status" value="1"/>
</dbReference>
<dbReference type="Pfam" id="PF00903">
    <property type="entry name" value="Glyoxalase"/>
    <property type="match status" value="1"/>
</dbReference>
<keyword evidence="4" id="KW-1185">Reference proteome</keyword>
<dbReference type="PANTHER" id="PTHR21366">
    <property type="entry name" value="GLYOXALASE FAMILY PROTEIN"/>
    <property type="match status" value="1"/>
</dbReference>
<dbReference type="Gene3D" id="3.10.180.10">
    <property type="entry name" value="2,3-Dihydroxybiphenyl 1,2-Dioxygenase, domain 1"/>
    <property type="match status" value="1"/>
</dbReference>
<feature type="chain" id="PRO_5046863054" evidence="1">
    <location>
        <begin position="24"/>
        <end position="154"/>
    </location>
</feature>
<evidence type="ECO:0000256" key="1">
    <source>
        <dbReference type="SAM" id="SignalP"/>
    </source>
</evidence>
<dbReference type="InterPro" id="IPR037523">
    <property type="entry name" value="VOC_core"/>
</dbReference>
<dbReference type="Proteomes" id="UP001236507">
    <property type="component" value="Unassembled WGS sequence"/>
</dbReference>
<evidence type="ECO:0000313" key="3">
    <source>
        <dbReference type="EMBL" id="MDI9858603.1"/>
    </source>
</evidence>
<evidence type="ECO:0000313" key="4">
    <source>
        <dbReference type="Proteomes" id="UP001236507"/>
    </source>
</evidence>
<feature type="signal peptide" evidence="1">
    <location>
        <begin position="1"/>
        <end position="23"/>
    </location>
</feature>
<dbReference type="RefSeq" id="WP_283343778.1">
    <property type="nucleotide sequence ID" value="NZ_JASHIF010000004.1"/>
</dbReference>
<dbReference type="InterPro" id="IPR004360">
    <property type="entry name" value="Glyas_Fos-R_dOase_dom"/>
</dbReference>
<dbReference type="SUPFAM" id="SSF54593">
    <property type="entry name" value="Glyoxalase/Bleomycin resistance protein/Dihydroxybiphenyl dioxygenase"/>
    <property type="match status" value="1"/>
</dbReference>
<protein>
    <submittedName>
        <fullName evidence="3">VOC family protein</fullName>
    </submittedName>
</protein>
<gene>
    <name evidence="3" type="ORF">QM524_05240</name>
</gene>
<sequence length="154" mass="17057">MKLSYLPLLALAFAGIGTESAFAQDTPKGITILSYNHVGLAVKDLKVSAAFYREIIGLSPVTVPDNLISIRRWFQVAPGQELHLLLGRKDPVSNNDKNGAHFSLTIPSNSADGIEAFLKSKEVPYHRQQRFDGAYQIYVTDPDGYVIELNEPKR</sequence>
<proteinExistence type="predicted"/>
<feature type="domain" description="VOC" evidence="2">
    <location>
        <begin position="34"/>
        <end position="152"/>
    </location>
</feature>
<dbReference type="InterPro" id="IPR029068">
    <property type="entry name" value="Glyas_Bleomycin-R_OHBP_Dase"/>
</dbReference>
<organism evidence="3 4">
    <name type="scientific">Flectobacillus roseus</name>
    <dbReference type="NCBI Taxonomy" id="502259"/>
    <lineage>
        <taxon>Bacteria</taxon>
        <taxon>Pseudomonadati</taxon>
        <taxon>Bacteroidota</taxon>
        <taxon>Cytophagia</taxon>
        <taxon>Cytophagales</taxon>
        <taxon>Flectobacillaceae</taxon>
        <taxon>Flectobacillus</taxon>
    </lineage>
</organism>
<reference evidence="3 4" key="1">
    <citation type="submission" date="2023-05" db="EMBL/GenBank/DDBJ databases">
        <title>Novel species of genus Flectobacillus isolated from stream in China.</title>
        <authorList>
            <person name="Lu H."/>
        </authorList>
    </citation>
    <scope>NUCLEOTIDE SEQUENCE [LARGE SCALE GENOMIC DNA]</scope>
    <source>
        <strain evidence="3 4">KCTC 42575</strain>
    </source>
</reference>
<name>A0ABT6Y4W2_9BACT</name>
<dbReference type="EMBL" id="JASHIF010000004">
    <property type="protein sequence ID" value="MDI9858603.1"/>
    <property type="molecule type" value="Genomic_DNA"/>
</dbReference>
<keyword evidence="1" id="KW-0732">Signal</keyword>
<dbReference type="InterPro" id="IPR050383">
    <property type="entry name" value="GlyoxalaseI/FosfomycinResist"/>
</dbReference>